<sequence length="130" mass="14238">MSNLVGLEKPVGPICQISAVMQLRLRLGAGELHADPVVAAPADLAAIGDAVERHIKQETIGHPRLDRYFQFGAARMLVAQRHGDFRVLNPGDNGSTLEHAWTVLALGLAGMLLNWVYRIRHRSNARLVDS</sequence>
<accession>Q98NH5</accession>
<dbReference type="Proteomes" id="UP000000552">
    <property type="component" value="Chromosome"/>
</dbReference>
<protein>
    <submittedName>
        <fullName evidence="2">Mlr0138 protein</fullName>
    </submittedName>
</protein>
<evidence type="ECO:0000313" key="2">
    <source>
        <dbReference type="EMBL" id="BAB47786.1"/>
    </source>
</evidence>
<keyword evidence="1" id="KW-0812">Transmembrane</keyword>
<gene>
    <name evidence="2" type="ordered locus">mlr0138</name>
</gene>
<keyword evidence="1" id="KW-0472">Membrane</keyword>
<organism evidence="2 3">
    <name type="scientific">Mesorhizobium japonicum (strain LMG 29417 / CECT 9101 / MAFF 303099)</name>
    <name type="common">Mesorhizobium loti (strain MAFF 303099)</name>
    <dbReference type="NCBI Taxonomy" id="266835"/>
    <lineage>
        <taxon>Bacteria</taxon>
        <taxon>Pseudomonadati</taxon>
        <taxon>Pseudomonadota</taxon>
        <taxon>Alphaproteobacteria</taxon>
        <taxon>Hyphomicrobiales</taxon>
        <taxon>Phyllobacteriaceae</taxon>
        <taxon>Mesorhizobium</taxon>
    </lineage>
</organism>
<dbReference type="EMBL" id="BA000012">
    <property type="protein sequence ID" value="BAB47786.1"/>
    <property type="molecule type" value="Genomic_DNA"/>
</dbReference>
<dbReference type="HOGENOM" id="CLU_1936396_0_0_5"/>
<feature type="transmembrane region" description="Helical" evidence="1">
    <location>
        <begin position="99"/>
        <end position="117"/>
    </location>
</feature>
<evidence type="ECO:0000256" key="1">
    <source>
        <dbReference type="SAM" id="Phobius"/>
    </source>
</evidence>
<evidence type="ECO:0000313" key="3">
    <source>
        <dbReference type="Proteomes" id="UP000000552"/>
    </source>
</evidence>
<reference evidence="2 3" key="1">
    <citation type="journal article" date="2000" name="DNA Res.">
        <title>Complete genome structure of the nitrogen-fixing symbiotic bacterium Mesorhizobium loti.</title>
        <authorList>
            <person name="Kaneko T."/>
            <person name="Nakamura Y."/>
            <person name="Sato S."/>
            <person name="Asamizu E."/>
            <person name="Kato T."/>
            <person name="Sasamoto S."/>
            <person name="Watanabe A."/>
            <person name="Idesawa K."/>
            <person name="Ishikawa A."/>
            <person name="Kawashima K."/>
            <person name="Kimura T."/>
            <person name="Kishida Y."/>
            <person name="Kiyokawa C."/>
            <person name="Kohara M."/>
            <person name="Matsumoto M."/>
            <person name="Matsuno A."/>
            <person name="Mochizuki Y."/>
            <person name="Nakayama S."/>
            <person name="Nakazaki N."/>
            <person name="Shimpo S."/>
            <person name="Sugimoto M."/>
            <person name="Takeuchi C."/>
            <person name="Yamada M."/>
            <person name="Tabata S."/>
        </authorList>
    </citation>
    <scope>NUCLEOTIDE SEQUENCE [LARGE SCALE GENOMIC DNA]</scope>
    <source>
        <strain evidence="3">LMG 29417 / CECT 9101 / MAFF 303099</strain>
    </source>
</reference>
<dbReference type="KEGG" id="mlo:mlr0138"/>
<proteinExistence type="predicted"/>
<dbReference type="AlphaFoldDB" id="Q98NH5"/>
<keyword evidence="1" id="KW-1133">Transmembrane helix</keyword>
<name>Q98NH5_RHILO</name>